<organism evidence="5 6">
    <name type="scientific">Actinophytocola xinjiangensis</name>
    <dbReference type="NCBI Taxonomy" id="485602"/>
    <lineage>
        <taxon>Bacteria</taxon>
        <taxon>Bacillati</taxon>
        <taxon>Actinomycetota</taxon>
        <taxon>Actinomycetes</taxon>
        <taxon>Pseudonocardiales</taxon>
        <taxon>Pseudonocardiaceae</taxon>
    </lineage>
</organism>
<evidence type="ECO:0000259" key="4">
    <source>
        <dbReference type="Pfam" id="PF01872"/>
    </source>
</evidence>
<evidence type="ECO:0000313" key="5">
    <source>
        <dbReference type="EMBL" id="OLF12843.1"/>
    </source>
</evidence>
<dbReference type="InterPro" id="IPR050765">
    <property type="entry name" value="Riboflavin_Biosynth_HTPR"/>
</dbReference>
<dbReference type="InterPro" id="IPR002734">
    <property type="entry name" value="RibDG_C"/>
</dbReference>
<name>A0A7Z0WQ77_9PSEU</name>
<dbReference type="SUPFAM" id="SSF53597">
    <property type="entry name" value="Dihydrofolate reductase-like"/>
    <property type="match status" value="1"/>
</dbReference>
<dbReference type="AlphaFoldDB" id="A0A7Z0WQ77"/>
<reference evidence="5 6" key="1">
    <citation type="submission" date="2016-12" db="EMBL/GenBank/DDBJ databases">
        <title>The draft genome sequence of Actinophytocola xinjiangensis.</title>
        <authorList>
            <person name="Wang W."/>
            <person name="Yuan L."/>
        </authorList>
    </citation>
    <scope>NUCLEOTIDE SEQUENCE [LARGE SCALE GENOMIC DNA]</scope>
    <source>
        <strain evidence="5 6">CGMCC 4.4663</strain>
    </source>
</reference>
<dbReference type="InterPro" id="IPR024072">
    <property type="entry name" value="DHFR-like_dom_sf"/>
</dbReference>
<dbReference type="RefSeq" id="WP_075131751.1">
    <property type="nucleotide sequence ID" value="NZ_MSIF01000002.1"/>
</dbReference>
<dbReference type="PANTHER" id="PTHR38011:SF7">
    <property type="entry name" value="2,5-DIAMINO-6-RIBOSYLAMINO-4(3H)-PYRIMIDINONE 5'-PHOSPHATE REDUCTASE"/>
    <property type="match status" value="1"/>
</dbReference>
<comment type="caution">
    <text evidence="5">The sequence shown here is derived from an EMBL/GenBank/DDBJ whole genome shotgun (WGS) entry which is preliminary data.</text>
</comment>
<dbReference type="Gene3D" id="3.40.430.10">
    <property type="entry name" value="Dihydrofolate Reductase, subunit A"/>
    <property type="match status" value="1"/>
</dbReference>
<evidence type="ECO:0000256" key="2">
    <source>
        <dbReference type="ARBA" id="ARBA00022857"/>
    </source>
</evidence>
<dbReference type="EMBL" id="MSIF01000002">
    <property type="protein sequence ID" value="OLF12843.1"/>
    <property type="molecule type" value="Genomic_DNA"/>
</dbReference>
<keyword evidence="6" id="KW-1185">Reference proteome</keyword>
<dbReference type="Proteomes" id="UP000185696">
    <property type="component" value="Unassembled WGS sequence"/>
</dbReference>
<evidence type="ECO:0000256" key="1">
    <source>
        <dbReference type="ARBA" id="ARBA00005104"/>
    </source>
</evidence>
<dbReference type="GO" id="GO:0009231">
    <property type="term" value="P:riboflavin biosynthetic process"/>
    <property type="evidence" value="ECO:0007669"/>
    <property type="project" value="InterPro"/>
</dbReference>
<dbReference type="PANTHER" id="PTHR38011">
    <property type="entry name" value="DIHYDROFOLATE REDUCTASE FAMILY PROTEIN (AFU_ORTHOLOGUE AFUA_8G06820)"/>
    <property type="match status" value="1"/>
</dbReference>
<keyword evidence="2" id="KW-0521">NADP</keyword>
<keyword evidence="3" id="KW-0560">Oxidoreductase</keyword>
<dbReference type="OrthoDB" id="5243299at2"/>
<evidence type="ECO:0000256" key="3">
    <source>
        <dbReference type="ARBA" id="ARBA00023002"/>
    </source>
</evidence>
<dbReference type="Pfam" id="PF01872">
    <property type="entry name" value="RibD_C"/>
    <property type="match status" value="1"/>
</dbReference>
<sequence>MDRILPDRSVGVDLLDAFAPTGESQVRLGMVMSVDGSVTDEEGWTSKLGGPADRRMLRALRGTAGVILVGAGSVRTGRYPPHRPTAAIRGWRRRAGLPEVAPLAVITRSGDLDRALPVFTEAEVPTLVVGADGLRSTVAGLRERFGDVLCEGGPGLATALFDAGLVDEVVLSVAPSLLPGDNGRLVTGLTTRRELTLREVYEEGGEVFLRYGISSSSVPGSGKSGDTTPAT</sequence>
<feature type="domain" description="Bacterial bifunctional deaminase-reductase C-terminal" evidence="4">
    <location>
        <begin position="26"/>
        <end position="204"/>
    </location>
</feature>
<comment type="pathway">
    <text evidence="1">Cofactor biosynthesis; riboflavin biosynthesis.</text>
</comment>
<gene>
    <name evidence="5" type="ORF">BLA60_06120</name>
</gene>
<dbReference type="GO" id="GO:0008703">
    <property type="term" value="F:5-amino-6-(5-phosphoribosylamino)uracil reductase activity"/>
    <property type="evidence" value="ECO:0007669"/>
    <property type="project" value="InterPro"/>
</dbReference>
<proteinExistence type="predicted"/>
<protein>
    <recommendedName>
        <fullName evidence="4">Bacterial bifunctional deaminase-reductase C-terminal domain-containing protein</fullName>
    </recommendedName>
</protein>
<accession>A0A7Z0WQ77</accession>
<evidence type="ECO:0000313" key="6">
    <source>
        <dbReference type="Proteomes" id="UP000185696"/>
    </source>
</evidence>